<dbReference type="HOGENOM" id="CLU_1298986_0_0_5"/>
<evidence type="ECO:0000313" key="2">
    <source>
        <dbReference type="Proteomes" id="UP000030021"/>
    </source>
</evidence>
<dbReference type="PATRIC" id="fig|1288298.3.peg.2015"/>
<dbReference type="PROSITE" id="PS51318">
    <property type="entry name" value="TAT"/>
    <property type="match status" value="1"/>
</dbReference>
<comment type="caution">
    <text evidence="1">The sequence shown here is derived from an EMBL/GenBank/DDBJ whole genome shotgun (WGS) entry which is preliminary data.</text>
</comment>
<dbReference type="InterPro" id="IPR006311">
    <property type="entry name" value="TAT_signal"/>
</dbReference>
<dbReference type="AlphaFoldDB" id="A0A0A0HMX4"/>
<proteinExistence type="predicted"/>
<dbReference type="STRING" id="215743.ROSMUCSMR3_01103"/>
<dbReference type="Proteomes" id="UP000030021">
    <property type="component" value="Unassembled WGS sequence"/>
</dbReference>
<dbReference type="eggNOG" id="ENOG5033MS1">
    <property type="taxonomic scope" value="Bacteria"/>
</dbReference>
<reference evidence="1 2" key="1">
    <citation type="submission" date="2013-01" db="EMBL/GenBank/DDBJ databases">
        <authorList>
            <person name="Fiebig A."/>
            <person name="Goeker M."/>
            <person name="Klenk H.-P.P."/>
        </authorList>
    </citation>
    <scope>NUCLEOTIDE SEQUENCE [LARGE SCALE GENOMIC DNA]</scope>
    <source>
        <strain evidence="1 2">DSM 17069</strain>
    </source>
</reference>
<evidence type="ECO:0000313" key="1">
    <source>
        <dbReference type="EMBL" id="KGM88301.1"/>
    </source>
</evidence>
<organism evidence="1 2">
    <name type="scientific">Roseovarius mucosus DSM 17069</name>
    <dbReference type="NCBI Taxonomy" id="1288298"/>
    <lineage>
        <taxon>Bacteria</taxon>
        <taxon>Pseudomonadati</taxon>
        <taxon>Pseudomonadota</taxon>
        <taxon>Alphaproteobacteria</taxon>
        <taxon>Rhodobacterales</taxon>
        <taxon>Roseobacteraceae</taxon>
        <taxon>Roseovarius</taxon>
    </lineage>
</organism>
<gene>
    <name evidence="1" type="ORF">rosmuc_01999</name>
</gene>
<dbReference type="OrthoDB" id="8480212at2"/>
<protein>
    <submittedName>
        <fullName evidence="1">Uncharacterized protein</fullName>
    </submittedName>
</protein>
<name>A0A0A0HMX4_9RHOB</name>
<accession>A0A0A0HMX4</accession>
<dbReference type="RefSeq" id="WP_102105931.1">
    <property type="nucleotide sequence ID" value="NZ_KN293979.1"/>
</dbReference>
<dbReference type="EMBL" id="AONH01000010">
    <property type="protein sequence ID" value="KGM88301.1"/>
    <property type="molecule type" value="Genomic_DNA"/>
</dbReference>
<sequence>MTTSELSRRFFLAALGGGALTGAAGCIPDMPVTRLPGASAQLGFGLWAGVPGAKFGDRVDRTVGVRRIVGPRTWTHPVTGQRMTVYVRTKQESSGTKTSYYTLRPDGTALARVLDKRPGAADRYFTGDAFVPVGPWRSGMAKSYAMAQHSSGTATQFTVTIRVTKATFTHKGRSGSMEYIWTERNQSGRKTKELRYVYSPGIGMADVKNLMK</sequence>